<dbReference type="Proteomes" id="UP000199308">
    <property type="component" value="Unassembled WGS sequence"/>
</dbReference>
<name>A0A1I0G695_THASX</name>
<dbReference type="STRING" id="349064.SAMN05660429_02328"/>
<evidence type="ECO:0000313" key="1">
    <source>
        <dbReference type="EMBL" id="SET66274.1"/>
    </source>
</evidence>
<dbReference type="OrthoDB" id="6025396at2"/>
<organism evidence="1 2">
    <name type="scientific">Thalassotalea agarivorans</name>
    <name type="common">Thalassomonas agarivorans</name>
    <dbReference type="NCBI Taxonomy" id="349064"/>
    <lineage>
        <taxon>Bacteria</taxon>
        <taxon>Pseudomonadati</taxon>
        <taxon>Pseudomonadota</taxon>
        <taxon>Gammaproteobacteria</taxon>
        <taxon>Alteromonadales</taxon>
        <taxon>Colwelliaceae</taxon>
        <taxon>Thalassotalea</taxon>
    </lineage>
</organism>
<dbReference type="RefSeq" id="WP_093330564.1">
    <property type="nucleotide sequence ID" value="NZ_AP027363.1"/>
</dbReference>
<proteinExistence type="predicted"/>
<dbReference type="EMBL" id="FOHK01000011">
    <property type="protein sequence ID" value="SET66274.1"/>
    <property type="molecule type" value="Genomic_DNA"/>
</dbReference>
<keyword evidence="2" id="KW-1185">Reference proteome</keyword>
<evidence type="ECO:0000313" key="2">
    <source>
        <dbReference type="Proteomes" id="UP000199308"/>
    </source>
</evidence>
<reference evidence="1 2" key="1">
    <citation type="submission" date="2016-10" db="EMBL/GenBank/DDBJ databases">
        <authorList>
            <person name="de Groot N.N."/>
        </authorList>
    </citation>
    <scope>NUCLEOTIDE SEQUENCE [LARGE SCALE GENOMIC DNA]</scope>
    <source>
        <strain evidence="1 2">DSM 19706</strain>
    </source>
</reference>
<gene>
    <name evidence="1" type="ORF">SAMN05660429_02328</name>
</gene>
<protein>
    <submittedName>
        <fullName evidence="1">Uncharacterized protein</fullName>
    </submittedName>
</protein>
<sequence>MTLTEEQLGKLQTILTDFEQHQLPRLLDLEEHVNDGGTLNEFDITFMEQIADLAKRANRYAESHPDYQEFVAKMVHLYEQITEKALENEKSAR</sequence>
<dbReference type="AlphaFoldDB" id="A0A1I0G695"/>
<accession>A0A1I0G695</accession>